<evidence type="ECO:0000313" key="3">
    <source>
        <dbReference type="EMBL" id="SPT54325.1"/>
    </source>
</evidence>
<sequence length="363" mass="36947">MSDQPRSWPQCRKAHPASVLASAGIDLLALLGPLAVGMLSPLPAPVRLLLVVIALAGALTLFHTHCVYGRGIGAYLLGLRTVDDEAGLPPGSPRALLAVLHGGSTSSATVYNTRKGADPSRGSLASLSPSPTAEGTSPAEEKESRRSRRRAHKASSTPRPRRRAKRNQTPPAPALPPQGPPPPPPTDSYASPSYEAATNGYGVIASTPAAPLADNANLPLAPAAPAVPPPAPSPPAPPLIGSPQTTQYDLPPQTPALIVISPNGWEARITAATVVGRGPLPNPEHAAYATLAVPDLGRNCAANHIVLRPTMTGAEVTDLGSPTGTALLPPGAPPVFCPPGGTLAATPPFSLALGSLTLTIAQE</sequence>
<dbReference type="EMBL" id="UAPQ01000010">
    <property type="protein sequence ID" value="SPT54325.1"/>
    <property type="molecule type" value="Genomic_DNA"/>
</dbReference>
<feature type="compositionally biased region" description="Pro residues" evidence="1">
    <location>
        <begin position="170"/>
        <end position="186"/>
    </location>
</feature>
<keyword evidence="2" id="KW-0812">Transmembrane</keyword>
<organism evidence="3 4">
    <name type="scientific">Actinomyces bovis</name>
    <dbReference type="NCBI Taxonomy" id="1658"/>
    <lineage>
        <taxon>Bacteria</taxon>
        <taxon>Bacillati</taxon>
        <taxon>Actinomycetota</taxon>
        <taxon>Actinomycetes</taxon>
        <taxon>Actinomycetales</taxon>
        <taxon>Actinomycetaceae</taxon>
        <taxon>Actinomyces</taxon>
    </lineage>
</organism>
<feature type="transmembrane region" description="Helical" evidence="2">
    <location>
        <begin position="20"/>
        <end position="42"/>
    </location>
</feature>
<proteinExistence type="predicted"/>
<dbReference type="RefSeq" id="WP_170166940.1">
    <property type="nucleotide sequence ID" value="NZ_UAPQ01000010.1"/>
</dbReference>
<feature type="transmembrane region" description="Helical" evidence="2">
    <location>
        <begin position="48"/>
        <end position="68"/>
    </location>
</feature>
<name>A0ABY1VQK4_9ACTO</name>
<keyword evidence="4" id="KW-1185">Reference proteome</keyword>
<feature type="compositionally biased region" description="Basic residues" evidence="1">
    <location>
        <begin position="145"/>
        <end position="166"/>
    </location>
</feature>
<accession>A0ABY1VQK4</accession>
<evidence type="ECO:0000313" key="4">
    <source>
        <dbReference type="Proteomes" id="UP000250006"/>
    </source>
</evidence>
<comment type="caution">
    <text evidence="3">The sequence shown here is derived from an EMBL/GenBank/DDBJ whole genome shotgun (WGS) entry which is preliminary data.</text>
</comment>
<protein>
    <submittedName>
        <fullName evidence="3">Uncharacterized protein</fullName>
    </submittedName>
</protein>
<feature type="compositionally biased region" description="Pro residues" evidence="1">
    <location>
        <begin position="225"/>
        <end position="240"/>
    </location>
</feature>
<reference evidence="3 4" key="1">
    <citation type="submission" date="2018-06" db="EMBL/GenBank/DDBJ databases">
        <authorList>
            <consortium name="Pathogen Informatics"/>
            <person name="Doyle S."/>
        </authorList>
    </citation>
    <scope>NUCLEOTIDE SEQUENCE [LARGE SCALE GENOMIC DNA]</scope>
    <source>
        <strain evidence="3 4">NCTC11535</strain>
    </source>
</reference>
<dbReference type="Proteomes" id="UP000250006">
    <property type="component" value="Unassembled WGS sequence"/>
</dbReference>
<keyword evidence="2" id="KW-0472">Membrane</keyword>
<evidence type="ECO:0000256" key="1">
    <source>
        <dbReference type="SAM" id="MobiDB-lite"/>
    </source>
</evidence>
<gene>
    <name evidence="3" type="ORF">NCTC11535_02039</name>
</gene>
<feature type="compositionally biased region" description="Polar residues" evidence="1">
    <location>
        <begin position="123"/>
        <end position="135"/>
    </location>
</feature>
<evidence type="ECO:0000256" key="2">
    <source>
        <dbReference type="SAM" id="Phobius"/>
    </source>
</evidence>
<feature type="region of interest" description="Disordered" evidence="1">
    <location>
        <begin position="223"/>
        <end position="251"/>
    </location>
</feature>
<feature type="region of interest" description="Disordered" evidence="1">
    <location>
        <begin position="107"/>
        <end position="194"/>
    </location>
</feature>
<keyword evidence="2" id="KW-1133">Transmembrane helix</keyword>